<evidence type="ECO:0000313" key="7">
    <source>
        <dbReference type="EMBL" id="BCJ91396.1"/>
    </source>
</evidence>
<evidence type="ECO:0000256" key="5">
    <source>
        <dbReference type="ARBA" id="ARBA00023136"/>
    </source>
</evidence>
<keyword evidence="8" id="KW-1185">Reference proteome</keyword>
<keyword evidence="4 6" id="KW-1133">Transmembrane helix</keyword>
<name>A0A6S6QPJ7_9HYPH</name>
<dbReference type="KEGG" id="tso:IZ6_21310"/>
<protein>
    <submittedName>
        <fullName evidence="7">Lysine transporter LysE</fullName>
    </submittedName>
</protein>
<feature type="transmembrane region" description="Helical" evidence="6">
    <location>
        <begin position="70"/>
        <end position="88"/>
    </location>
</feature>
<sequence length="209" mass="21930">MTTEALTASFAAGFIYGISPGPAVLALFTLTAISGRAHGARFIGAHLLGDTLWCGLAILAIVGVSQLGHTLFDVLGVICGAYLIWLGWQAIRNPGDGTAAPIGAVNPARTGLLFGLTNPKAYPVALAMFTALTAPFVKSLTWADAPAFMGVAMVGFVLAYAVLLWMAGLAPVRHVFTRWHRPITRITGAMFVAFGAKSVFDVANALRSR</sequence>
<comment type="subcellular location">
    <subcellularLocation>
        <location evidence="1">Cell membrane</location>
        <topology evidence="1">Multi-pass membrane protein</topology>
    </subcellularLocation>
</comment>
<accession>A0A6S6QPJ7</accession>
<keyword evidence="3 6" id="KW-0812">Transmembrane</keyword>
<dbReference type="RefSeq" id="WP_222875045.1">
    <property type="nucleotide sequence ID" value="NZ_AP023361.1"/>
</dbReference>
<gene>
    <name evidence="7" type="ORF">IZ6_21310</name>
</gene>
<evidence type="ECO:0000256" key="6">
    <source>
        <dbReference type="SAM" id="Phobius"/>
    </source>
</evidence>
<dbReference type="PANTHER" id="PTHR30086">
    <property type="entry name" value="ARGININE EXPORTER PROTEIN ARGO"/>
    <property type="match status" value="1"/>
</dbReference>
<dbReference type="EMBL" id="AP023361">
    <property type="protein sequence ID" value="BCJ91396.1"/>
    <property type="molecule type" value="Genomic_DNA"/>
</dbReference>
<evidence type="ECO:0000256" key="2">
    <source>
        <dbReference type="ARBA" id="ARBA00022475"/>
    </source>
</evidence>
<dbReference type="GO" id="GO:0005886">
    <property type="term" value="C:plasma membrane"/>
    <property type="evidence" value="ECO:0007669"/>
    <property type="project" value="UniProtKB-SubCell"/>
</dbReference>
<dbReference type="AlphaFoldDB" id="A0A6S6QPJ7"/>
<keyword evidence="2" id="KW-1003">Cell membrane</keyword>
<feature type="transmembrane region" description="Helical" evidence="6">
    <location>
        <begin position="42"/>
        <end position="64"/>
    </location>
</feature>
<evidence type="ECO:0000256" key="4">
    <source>
        <dbReference type="ARBA" id="ARBA00022989"/>
    </source>
</evidence>
<dbReference type="GO" id="GO:0015171">
    <property type="term" value="F:amino acid transmembrane transporter activity"/>
    <property type="evidence" value="ECO:0007669"/>
    <property type="project" value="TreeGrafter"/>
</dbReference>
<feature type="transmembrane region" description="Helical" evidence="6">
    <location>
        <begin position="147"/>
        <end position="170"/>
    </location>
</feature>
<evidence type="ECO:0000256" key="3">
    <source>
        <dbReference type="ARBA" id="ARBA00022692"/>
    </source>
</evidence>
<proteinExistence type="predicted"/>
<dbReference type="InterPro" id="IPR001123">
    <property type="entry name" value="LeuE-type"/>
</dbReference>
<organism evidence="7 8">
    <name type="scientific">Terrihabitans soli</name>
    <dbReference type="NCBI Taxonomy" id="708113"/>
    <lineage>
        <taxon>Bacteria</taxon>
        <taxon>Pseudomonadati</taxon>
        <taxon>Pseudomonadota</taxon>
        <taxon>Alphaproteobacteria</taxon>
        <taxon>Hyphomicrobiales</taxon>
        <taxon>Terrihabitans</taxon>
    </lineage>
</organism>
<feature type="transmembrane region" description="Helical" evidence="6">
    <location>
        <begin position="121"/>
        <end position="141"/>
    </location>
</feature>
<evidence type="ECO:0000313" key="8">
    <source>
        <dbReference type="Proteomes" id="UP000515317"/>
    </source>
</evidence>
<feature type="transmembrane region" description="Helical" evidence="6">
    <location>
        <begin position="6"/>
        <end position="30"/>
    </location>
</feature>
<dbReference type="Proteomes" id="UP000515317">
    <property type="component" value="Chromosome"/>
</dbReference>
<dbReference type="Pfam" id="PF01810">
    <property type="entry name" value="LysE"/>
    <property type="match status" value="1"/>
</dbReference>
<dbReference type="PANTHER" id="PTHR30086:SF21">
    <property type="entry name" value="TRANSPORT PROTEIN"/>
    <property type="match status" value="1"/>
</dbReference>
<keyword evidence="5 6" id="KW-0472">Membrane</keyword>
<reference evidence="7 8" key="1">
    <citation type="submission" date="2020-08" db="EMBL/GenBank/DDBJ databases">
        <title>Genome sequence of Rhizobiales bacterium strain IZ6.</title>
        <authorList>
            <person name="Nakai R."/>
            <person name="Naganuma T."/>
        </authorList>
    </citation>
    <scope>NUCLEOTIDE SEQUENCE [LARGE SCALE GENOMIC DNA]</scope>
    <source>
        <strain evidence="7 8">IZ6</strain>
    </source>
</reference>
<evidence type="ECO:0000256" key="1">
    <source>
        <dbReference type="ARBA" id="ARBA00004651"/>
    </source>
</evidence>